<feature type="non-terminal residue" evidence="2">
    <location>
        <position position="79"/>
    </location>
</feature>
<dbReference type="Proteomes" id="UP000265520">
    <property type="component" value="Unassembled WGS sequence"/>
</dbReference>
<keyword evidence="3" id="KW-1185">Reference proteome</keyword>
<dbReference type="AlphaFoldDB" id="A0A392PQM0"/>
<organism evidence="2 3">
    <name type="scientific">Trifolium medium</name>
    <dbReference type="NCBI Taxonomy" id="97028"/>
    <lineage>
        <taxon>Eukaryota</taxon>
        <taxon>Viridiplantae</taxon>
        <taxon>Streptophyta</taxon>
        <taxon>Embryophyta</taxon>
        <taxon>Tracheophyta</taxon>
        <taxon>Spermatophyta</taxon>
        <taxon>Magnoliopsida</taxon>
        <taxon>eudicotyledons</taxon>
        <taxon>Gunneridae</taxon>
        <taxon>Pentapetalae</taxon>
        <taxon>rosids</taxon>
        <taxon>fabids</taxon>
        <taxon>Fabales</taxon>
        <taxon>Fabaceae</taxon>
        <taxon>Papilionoideae</taxon>
        <taxon>50 kb inversion clade</taxon>
        <taxon>NPAAA clade</taxon>
        <taxon>Hologalegina</taxon>
        <taxon>IRL clade</taxon>
        <taxon>Trifolieae</taxon>
        <taxon>Trifolium</taxon>
    </lineage>
</organism>
<evidence type="ECO:0000313" key="2">
    <source>
        <dbReference type="EMBL" id="MCI14393.1"/>
    </source>
</evidence>
<proteinExistence type="predicted"/>
<dbReference type="EMBL" id="LXQA010092235">
    <property type="protein sequence ID" value="MCI14393.1"/>
    <property type="molecule type" value="Genomic_DNA"/>
</dbReference>
<feature type="region of interest" description="Disordered" evidence="1">
    <location>
        <begin position="1"/>
        <end position="41"/>
    </location>
</feature>
<comment type="caution">
    <text evidence="2">The sequence shown here is derived from an EMBL/GenBank/DDBJ whole genome shotgun (WGS) entry which is preliminary data.</text>
</comment>
<accession>A0A392PQM0</accession>
<reference evidence="2 3" key="1">
    <citation type="journal article" date="2018" name="Front. Plant Sci.">
        <title>Red Clover (Trifolium pratense) and Zigzag Clover (T. medium) - A Picture of Genomic Similarities and Differences.</title>
        <authorList>
            <person name="Dluhosova J."/>
            <person name="Istvanek J."/>
            <person name="Nedelnik J."/>
            <person name="Repkova J."/>
        </authorList>
    </citation>
    <scope>NUCLEOTIDE SEQUENCE [LARGE SCALE GENOMIC DNA]</scope>
    <source>
        <strain evidence="3">cv. 10/8</strain>
        <tissue evidence="2">Leaf</tissue>
    </source>
</reference>
<evidence type="ECO:0000256" key="1">
    <source>
        <dbReference type="SAM" id="MobiDB-lite"/>
    </source>
</evidence>
<sequence length="79" mass="8762">MRGKGTIVPPRYSSGGKFLPREKVDATSSSRYDMEVDGNGNRNRKRKCLEELYTTGRIVNSVLLNDGPALGREFDSLPS</sequence>
<name>A0A392PQM0_9FABA</name>
<protein>
    <submittedName>
        <fullName evidence="2">Uncharacterized protein</fullName>
    </submittedName>
</protein>
<evidence type="ECO:0000313" key="3">
    <source>
        <dbReference type="Proteomes" id="UP000265520"/>
    </source>
</evidence>